<dbReference type="GO" id="GO:0006646">
    <property type="term" value="P:phosphatidylethanolamine biosynthetic process"/>
    <property type="evidence" value="ECO:0007669"/>
    <property type="project" value="UniProtKB-UniPathway"/>
</dbReference>
<name>A0A841Q4C8_9BACI</name>
<keyword evidence="11" id="KW-0670">Pyruvate</keyword>
<evidence type="ECO:0000256" key="7">
    <source>
        <dbReference type="ARBA" id="ARBA00023145"/>
    </source>
</evidence>
<keyword evidence="6" id="KW-0443">Lipid metabolism</keyword>
<evidence type="ECO:0000313" key="13">
    <source>
        <dbReference type="EMBL" id="MBB6453271.1"/>
    </source>
</evidence>
<dbReference type="PANTHER" id="PTHR10067">
    <property type="entry name" value="PHOSPHATIDYLSERINE DECARBOXYLASE"/>
    <property type="match status" value="1"/>
</dbReference>
<evidence type="ECO:0000256" key="2">
    <source>
        <dbReference type="ARBA" id="ARBA00005189"/>
    </source>
</evidence>
<dbReference type="NCBIfam" id="NF002853">
    <property type="entry name" value="PRK03140.1"/>
    <property type="match status" value="1"/>
</dbReference>
<sequence length="259" mass="29482">MIRLFFKLLVELTGNRFVSKLLVKISRSRWSKVLNPLFIRAYRIDTDEMEHPVSSYKSIHHLFTRKLKTDARLVNTGEDVIISPVDGTINSFGRIEGNSTFEVKNSELDLIEMLGTEEEAKKFINGHYIIFYLSPRNYHRIHSPVEGEMEKNWTLGGKSYPVNRLGLKYGKRPLSSNYRIISALSSQNGKIAVVKVGALNVNSIHMINDSSSLKPGDDLAYFSFGSTVILLIENETFHFDESIQEDQEIQFGKKIGSFS</sequence>
<dbReference type="GO" id="GO:0004609">
    <property type="term" value="F:phosphatidylserine decarboxylase activity"/>
    <property type="evidence" value="ECO:0007669"/>
    <property type="project" value="UniProtKB-EC"/>
</dbReference>
<evidence type="ECO:0000256" key="11">
    <source>
        <dbReference type="ARBA" id="ARBA00023317"/>
    </source>
</evidence>
<dbReference type="InterPro" id="IPR003817">
    <property type="entry name" value="PS_Dcarbxylase"/>
</dbReference>
<dbReference type="RefSeq" id="WP_174495629.1">
    <property type="nucleotide sequence ID" value="NZ_CADDWK010000004.1"/>
</dbReference>
<protein>
    <recommendedName>
        <fullName evidence="3">phosphatidylserine decarboxylase</fullName>
        <ecNumber evidence="3">4.1.1.65</ecNumber>
    </recommendedName>
</protein>
<comment type="pathway">
    <text evidence="12">Phospholipid metabolism; phosphatidylethanolamine biosynthesis.</text>
</comment>
<keyword evidence="4" id="KW-0444">Lipid biosynthesis</keyword>
<keyword evidence="14" id="KW-1185">Reference proteome</keyword>
<dbReference type="Pfam" id="PF02666">
    <property type="entry name" value="PS_Dcarbxylase"/>
    <property type="match status" value="1"/>
</dbReference>
<dbReference type="UniPathway" id="UPA00558"/>
<keyword evidence="9 13" id="KW-0456">Lyase</keyword>
<evidence type="ECO:0000256" key="4">
    <source>
        <dbReference type="ARBA" id="ARBA00022516"/>
    </source>
</evidence>
<dbReference type="EC" id="4.1.1.65" evidence="3"/>
<evidence type="ECO:0000256" key="3">
    <source>
        <dbReference type="ARBA" id="ARBA00012243"/>
    </source>
</evidence>
<keyword evidence="7" id="KW-0865">Zymogen</keyword>
<evidence type="ECO:0000256" key="12">
    <source>
        <dbReference type="ARBA" id="ARBA00024326"/>
    </source>
</evidence>
<evidence type="ECO:0000256" key="1">
    <source>
        <dbReference type="ARBA" id="ARBA00001928"/>
    </source>
</evidence>
<comment type="caution">
    <text evidence="13">The sequence shown here is derived from an EMBL/GenBank/DDBJ whole genome shotgun (WGS) entry which is preliminary data.</text>
</comment>
<keyword evidence="8" id="KW-0594">Phospholipid biosynthesis</keyword>
<keyword evidence="10" id="KW-1208">Phospholipid metabolism</keyword>
<keyword evidence="5" id="KW-0210">Decarboxylase</keyword>
<evidence type="ECO:0000256" key="10">
    <source>
        <dbReference type="ARBA" id="ARBA00023264"/>
    </source>
</evidence>
<comment type="cofactor">
    <cofactor evidence="1">
        <name>pyruvate</name>
        <dbReference type="ChEBI" id="CHEBI:15361"/>
    </cofactor>
</comment>
<comment type="pathway">
    <text evidence="2">Lipid metabolism.</text>
</comment>
<dbReference type="AlphaFoldDB" id="A0A841Q4C8"/>
<reference evidence="13 14" key="1">
    <citation type="submission" date="2020-08" db="EMBL/GenBank/DDBJ databases">
        <title>Genomic Encyclopedia of Type Strains, Phase IV (KMG-IV): sequencing the most valuable type-strain genomes for metagenomic binning, comparative biology and taxonomic classification.</title>
        <authorList>
            <person name="Goeker M."/>
        </authorList>
    </citation>
    <scope>NUCLEOTIDE SEQUENCE [LARGE SCALE GENOMIC DNA]</scope>
    <source>
        <strain evidence="13 14">DSM 19612</strain>
    </source>
</reference>
<organism evidence="13 14">
    <name type="scientific">Salirhabdus euzebyi</name>
    <dbReference type="NCBI Taxonomy" id="394506"/>
    <lineage>
        <taxon>Bacteria</taxon>
        <taxon>Bacillati</taxon>
        <taxon>Bacillota</taxon>
        <taxon>Bacilli</taxon>
        <taxon>Bacillales</taxon>
        <taxon>Bacillaceae</taxon>
        <taxon>Salirhabdus</taxon>
    </lineage>
</organism>
<dbReference type="NCBIfam" id="TIGR00163">
    <property type="entry name" value="PS_decarb"/>
    <property type="match status" value="1"/>
</dbReference>
<dbReference type="Proteomes" id="UP000581688">
    <property type="component" value="Unassembled WGS sequence"/>
</dbReference>
<gene>
    <name evidence="13" type="ORF">HNQ94_001719</name>
</gene>
<evidence type="ECO:0000256" key="8">
    <source>
        <dbReference type="ARBA" id="ARBA00023209"/>
    </source>
</evidence>
<accession>A0A841Q4C8</accession>
<proteinExistence type="predicted"/>
<dbReference type="PANTHER" id="PTHR10067:SF6">
    <property type="entry name" value="PHOSPHATIDYLSERINE DECARBOXYLASE PROENZYME, MITOCHONDRIAL"/>
    <property type="match status" value="1"/>
</dbReference>
<evidence type="ECO:0000256" key="9">
    <source>
        <dbReference type="ARBA" id="ARBA00023239"/>
    </source>
</evidence>
<evidence type="ECO:0000256" key="6">
    <source>
        <dbReference type="ARBA" id="ARBA00023098"/>
    </source>
</evidence>
<dbReference type="InterPro" id="IPR033177">
    <property type="entry name" value="PSD-B"/>
</dbReference>
<evidence type="ECO:0000256" key="5">
    <source>
        <dbReference type="ARBA" id="ARBA00022793"/>
    </source>
</evidence>
<evidence type="ECO:0000313" key="14">
    <source>
        <dbReference type="Proteomes" id="UP000581688"/>
    </source>
</evidence>
<dbReference type="EMBL" id="JACHGH010000004">
    <property type="protein sequence ID" value="MBB6453271.1"/>
    <property type="molecule type" value="Genomic_DNA"/>
</dbReference>